<dbReference type="VEuPathDB" id="FungiDB:CPUR_06442"/>
<evidence type="ECO:0000313" key="2">
    <source>
        <dbReference type="EMBL" id="CCE32582.1"/>
    </source>
</evidence>
<keyword evidence="3" id="KW-1185">Reference proteome</keyword>
<dbReference type="Proteomes" id="UP000016801">
    <property type="component" value="Unassembled WGS sequence"/>
</dbReference>
<dbReference type="AlphaFoldDB" id="M1VX85"/>
<dbReference type="HOGENOM" id="CLU_002055_1_1_1"/>
<dbReference type="OrthoDB" id="5150797at2759"/>
<protein>
    <recommendedName>
        <fullName evidence="1">Reverse transcriptase Ty1/copia-type domain-containing protein</fullName>
    </recommendedName>
</protein>
<feature type="domain" description="Reverse transcriptase Ty1/copia-type" evidence="1">
    <location>
        <begin position="11"/>
        <end position="172"/>
    </location>
</feature>
<organism evidence="2 3">
    <name type="scientific">Claviceps purpurea (strain 20.1)</name>
    <name type="common">Ergot fungus</name>
    <name type="synonym">Sphacelia segetum</name>
    <dbReference type="NCBI Taxonomy" id="1111077"/>
    <lineage>
        <taxon>Eukaryota</taxon>
        <taxon>Fungi</taxon>
        <taxon>Dikarya</taxon>
        <taxon>Ascomycota</taxon>
        <taxon>Pezizomycotina</taxon>
        <taxon>Sordariomycetes</taxon>
        <taxon>Hypocreomycetidae</taxon>
        <taxon>Hypocreales</taxon>
        <taxon>Clavicipitaceae</taxon>
        <taxon>Claviceps</taxon>
    </lineage>
</organism>
<dbReference type="EMBL" id="CAGA01000043">
    <property type="protein sequence ID" value="CCE32582.1"/>
    <property type="molecule type" value="Genomic_DNA"/>
</dbReference>
<proteinExistence type="predicted"/>
<dbReference type="CDD" id="cd09272">
    <property type="entry name" value="RNase_HI_RT_Ty1"/>
    <property type="match status" value="1"/>
</dbReference>
<comment type="caution">
    <text evidence="2">The sequence shown here is derived from an EMBL/GenBank/DDBJ whole genome shotgun (WGS) entry which is preliminary data.</text>
</comment>
<dbReference type="InterPro" id="IPR013103">
    <property type="entry name" value="RVT_2"/>
</dbReference>
<sequence length="487" mass="54269">MVREIKWKDANTPYEKSRLVVQGHNDDGKWDILTQSPTVQRASIRLLLALAPALMGNMKKAMIWVRDVTQAYVQSQTKLNRIVLARIPKHIAHRYPPGSVMLIVSPLYGVAESGTHWWATYSTHHLEKLLMKTSTYDPCLLIASDRTNCFGMVAMQTDDTLGLSDQAFSDLEDKELTNAGFLAKPKQTLSPQSPVTFNGCVITQNVDGTIDVSQKGQSKKLALIVPQTDTTKQQYVEQRARGAYVATVCQPEACFDLSVAAQTQDPEPEDISRLNKRLQWQIDHQARGLRYIRLDLDKLALYVFVDGSFANNRDLSSQIGYVIILGTEDRETSNSFTLSGNIVAYSSTKSKRVTRSALASELYAMVQGADTAYAMATTLEMITERLGSPAIPTVICTDSFSLYECLVKLGTTKEKRLMIDIMALRQSYERRELAEIRWINGEDNIADAMTKTNPNKALEAFINRNKATIRVEGSVARPKSARSGEGV</sequence>
<dbReference type="STRING" id="1111077.M1VX85"/>
<evidence type="ECO:0000259" key="1">
    <source>
        <dbReference type="Pfam" id="PF07727"/>
    </source>
</evidence>
<name>M1VX85_CLAP2</name>
<dbReference type="GO" id="GO:0003676">
    <property type="term" value="F:nucleic acid binding"/>
    <property type="evidence" value="ECO:0007669"/>
    <property type="project" value="InterPro"/>
</dbReference>
<accession>M1VX85</accession>
<dbReference type="eggNOG" id="KOG0017">
    <property type="taxonomic scope" value="Eukaryota"/>
</dbReference>
<dbReference type="Pfam" id="PF07727">
    <property type="entry name" value="RVT_2"/>
    <property type="match status" value="1"/>
</dbReference>
<gene>
    <name evidence="2" type="ORF">CPUR_06442</name>
</gene>
<dbReference type="InterPro" id="IPR036397">
    <property type="entry name" value="RNaseH_sf"/>
</dbReference>
<evidence type="ECO:0000313" key="3">
    <source>
        <dbReference type="Proteomes" id="UP000016801"/>
    </source>
</evidence>
<reference evidence="2 3" key="1">
    <citation type="journal article" date="2013" name="PLoS Genet.">
        <title>Plant-symbiotic fungi as chemical engineers: Multi-genome analysis of the Clavicipitaceae reveals dynamics of alkaloid loci.</title>
        <authorList>
            <person name="Schardl C.L."/>
            <person name="Young C.A."/>
            <person name="Hesse U."/>
            <person name="Amyotte S.G."/>
            <person name="Andreeva K."/>
            <person name="Calie P.J."/>
            <person name="Fleetwood D.J."/>
            <person name="Haws D.C."/>
            <person name="Moore N."/>
            <person name="Oeser B."/>
            <person name="Panaccione D.G."/>
            <person name="Schweri K.K."/>
            <person name="Voisey C.R."/>
            <person name="Farman M.L."/>
            <person name="Jaromczyk J.W."/>
            <person name="Roe B.A."/>
            <person name="O'Sullivan D.M."/>
            <person name="Scott B."/>
            <person name="Tudzynski P."/>
            <person name="An Z."/>
            <person name="Arnaoudova E.G."/>
            <person name="Bullock C.T."/>
            <person name="Charlton N.D."/>
            <person name="Chen L."/>
            <person name="Cox M."/>
            <person name="Dinkins R.D."/>
            <person name="Florea S."/>
            <person name="Glenn A.E."/>
            <person name="Gordon A."/>
            <person name="Gueldener U."/>
            <person name="Harris D.R."/>
            <person name="Hollin W."/>
            <person name="Jaromczyk J."/>
            <person name="Johnson R.D."/>
            <person name="Khan A.K."/>
            <person name="Leistner E."/>
            <person name="Leuchtmann A."/>
            <person name="Li C."/>
            <person name="Liu J."/>
            <person name="Liu J."/>
            <person name="Liu M."/>
            <person name="Mace W."/>
            <person name="Machado C."/>
            <person name="Nagabhyru P."/>
            <person name="Pan J."/>
            <person name="Schmid J."/>
            <person name="Sugawara K."/>
            <person name="Steiner U."/>
            <person name="Takach J.E."/>
            <person name="Tanaka E."/>
            <person name="Webb J.S."/>
            <person name="Wilson E.V."/>
            <person name="Wiseman J.L."/>
            <person name="Yoshida R."/>
            <person name="Zeng Z."/>
        </authorList>
    </citation>
    <scope>NUCLEOTIDE SEQUENCE [LARGE SCALE GENOMIC DNA]</scope>
    <source>
        <strain evidence="2 3">20.1</strain>
    </source>
</reference>
<dbReference type="Gene3D" id="3.30.420.10">
    <property type="entry name" value="Ribonuclease H-like superfamily/Ribonuclease H"/>
    <property type="match status" value="1"/>
</dbReference>